<comment type="caution">
    <text evidence="1">The sequence shown here is derived from an EMBL/GenBank/DDBJ whole genome shotgun (WGS) entry which is preliminary data.</text>
</comment>
<organism evidence="1 2">
    <name type="scientific">Caproiciproducens faecalis</name>
    <dbReference type="NCBI Taxonomy" id="2820301"/>
    <lineage>
        <taxon>Bacteria</taxon>
        <taxon>Bacillati</taxon>
        <taxon>Bacillota</taxon>
        <taxon>Clostridia</taxon>
        <taxon>Eubacteriales</taxon>
        <taxon>Acutalibacteraceae</taxon>
        <taxon>Caproiciproducens</taxon>
    </lineage>
</organism>
<accession>A0ABS7DPB5</accession>
<evidence type="ECO:0000313" key="1">
    <source>
        <dbReference type="EMBL" id="MBW7573159.1"/>
    </source>
</evidence>
<protein>
    <submittedName>
        <fullName evidence="1">Uncharacterized protein</fullName>
    </submittedName>
</protein>
<name>A0ABS7DPB5_9FIRM</name>
<evidence type="ECO:0000313" key="2">
    <source>
        <dbReference type="Proteomes" id="UP000719942"/>
    </source>
</evidence>
<dbReference type="RefSeq" id="WP_219965552.1">
    <property type="nucleotide sequence ID" value="NZ_JAGFNZ010000003.1"/>
</dbReference>
<dbReference type="Proteomes" id="UP000719942">
    <property type="component" value="Unassembled WGS sequence"/>
</dbReference>
<dbReference type="EMBL" id="JAGFNZ010000003">
    <property type="protein sequence ID" value="MBW7573159.1"/>
    <property type="molecule type" value="Genomic_DNA"/>
</dbReference>
<gene>
    <name evidence="1" type="ORF">J5W02_10080</name>
</gene>
<keyword evidence="2" id="KW-1185">Reference proteome</keyword>
<sequence length="56" mass="6598">MIRRTLKNMERATRMIADKGYKWNEANEMAINCFDLSEYSGMSVEFYIAKIEEAAR</sequence>
<proteinExistence type="predicted"/>
<reference evidence="1 2" key="1">
    <citation type="submission" date="2021-03" db="EMBL/GenBank/DDBJ databases">
        <title>Caproiciproducens sp. nov. isolated from feces of cow.</title>
        <authorList>
            <person name="Choi J.-Y."/>
        </authorList>
    </citation>
    <scope>NUCLEOTIDE SEQUENCE [LARGE SCALE GENOMIC DNA]</scope>
    <source>
        <strain evidence="1 2">AGMB10547</strain>
    </source>
</reference>